<dbReference type="PANTHER" id="PTHR12538">
    <property type="entry name" value="40S RIBOSOMAL PROTEIN S26"/>
    <property type="match status" value="1"/>
</dbReference>
<evidence type="ECO:0000256" key="2">
    <source>
        <dbReference type="ARBA" id="ARBA00022980"/>
    </source>
</evidence>
<reference evidence="5" key="2">
    <citation type="submission" date="2025-09" db="UniProtKB">
        <authorList>
            <consortium name="Ensembl"/>
        </authorList>
    </citation>
    <scope>IDENTIFICATION</scope>
</reference>
<dbReference type="InterPro" id="IPR047864">
    <property type="entry name" value="Ribosomal_eS26_CS"/>
</dbReference>
<keyword evidence="3 4" id="KW-0687">Ribonucleoprotein</keyword>
<evidence type="ECO:0000313" key="6">
    <source>
        <dbReference type="Proteomes" id="UP000007754"/>
    </source>
</evidence>
<dbReference type="AlphaFoldDB" id="A0A674HBG4"/>
<dbReference type="GO" id="GO:0003729">
    <property type="term" value="F:mRNA binding"/>
    <property type="evidence" value="ECO:0007669"/>
    <property type="project" value="TreeGrafter"/>
</dbReference>
<name>A0A674HBG4_TAEGU</name>
<keyword evidence="6" id="KW-1185">Reference proteome</keyword>
<dbReference type="PANTHER" id="PTHR12538:SF0">
    <property type="entry name" value="40S RIBOSOMAL PROTEIN S26"/>
    <property type="match status" value="1"/>
</dbReference>
<gene>
    <name evidence="5" type="primary">RPS26</name>
</gene>
<comment type="similarity">
    <text evidence="1 4">Belongs to the eukaryotic ribosomal protein eS26 family.</text>
</comment>
<evidence type="ECO:0000256" key="3">
    <source>
        <dbReference type="ARBA" id="ARBA00023274"/>
    </source>
</evidence>
<dbReference type="Proteomes" id="UP000007754">
    <property type="component" value="Unplaced"/>
</dbReference>
<reference evidence="5" key="1">
    <citation type="submission" date="2025-08" db="UniProtKB">
        <authorList>
            <consortium name="Ensembl"/>
        </authorList>
    </citation>
    <scope>IDENTIFICATION</scope>
</reference>
<keyword evidence="2 4" id="KW-0689">Ribosomal protein</keyword>
<dbReference type="InParanoid" id="A0A674HBG4"/>
<organism evidence="5 6">
    <name type="scientific">Taeniopygia guttata</name>
    <name type="common">Zebra finch</name>
    <name type="synonym">Poephila guttata</name>
    <dbReference type="NCBI Taxonomy" id="59729"/>
    <lineage>
        <taxon>Eukaryota</taxon>
        <taxon>Metazoa</taxon>
        <taxon>Chordata</taxon>
        <taxon>Craniata</taxon>
        <taxon>Vertebrata</taxon>
        <taxon>Euteleostomi</taxon>
        <taxon>Archelosauria</taxon>
        <taxon>Archosauria</taxon>
        <taxon>Dinosauria</taxon>
        <taxon>Saurischia</taxon>
        <taxon>Theropoda</taxon>
        <taxon>Coelurosauria</taxon>
        <taxon>Aves</taxon>
        <taxon>Neognathae</taxon>
        <taxon>Neoaves</taxon>
        <taxon>Telluraves</taxon>
        <taxon>Australaves</taxon>
        <taxon>Passeriformes</taxon>
        <taxon>Passeroidea</taxon>
        <taxon>Estrildidae</taxon>
        <taxon>Estrildinae</taxon>
        <taxon>Taeniopygia</taxon>
    </lineage>
</organism>
<dbReference type="FunFam" id="3.30.1740.20:FF:000001">
    <property type="entry name" value="40S ribosomal protein S26"/>
    <property type="match status" value="1"/>
</dbReference>
<accession>A0A674HBG4</accession>
<dbReference type="GeneTree" id="ENSGT00390000002517"/>
<dbReference type="GO" id="GO:0003735">
    <property type="term" value="F:structural constituent of ribosome"/>
    <property type="evidence" value="ECO:0007669"/>
    <property type="project" value="InterPro"/>
</dbReference>
<evidence type="ECO:0000256" key="1">
    <source>
        <dbReference type="ARBA" id="ARBA00008596"/>
    </source>
</evidence>
<dbReference type="Ensembl" id="ENSTGUT00000032166.1">
    <property type="protein sequence ID" value="ENSTGUP00000031990.1"/>
    <property type="gene ID" value="ENSTGUG00000019146.1"/>
</dbReference>
<dbReference type="GO" id="GO:0022627">
    <property type="term" value="C:cytosolic small ribosomal subunit"/>
    <property type="evidence" value="ECO:0007669"/>
    <property type="project" value="TreeGrafter"/>
</dbReference>
<dbReference type="InterPro" id="IPR000892">
    <property type="entry name" value="Ribosomal_eS26"/>
</dbReference>
<dbReference type="GO" id="GO:0006412">
    <property type="term" value="P:translation"/>
    <property type="evidence" value="ECO:0007669"/>
    <property type="project" value="InterPro"/>
</dbReference>
<dbReference type="Gene3D" id="3.30.1740.20">
    <property type="entry name" value="Ribosomal protein S26e"/>
    <property type="match status" value="1"/>
</dbReference>
<dbReference type="PROSITE" id="PS00733">
    <property type="entry name" value="RIBOSOMAL_S26E"/>
    <property type="match status" value="1"/>
</dbReference>
<evidence type="ECO:0000313" key="5">
    <source>
        <dbReference type="Ensembl" id="ENSTGUP00000031990.1"/>
    </source>
</evidence>
<evidence type="ECO:0000256" key="4">
    <source>
        <dbReference type="RuleBase" id="RU363128"/>
    </source>
</evidence>
<sequence length="219" mass="24904">VFGIFLSLIQDLSEVFLTLIQVSFWDFSDTDPDEFLEFFSLTHWKFRYFSHTSPNPPQHFPTFQPLIFSPFQTKKRRNNGRAKKGRGHVQPIRCTNCARCVPKDKAIKKFVIRNIVEAAAVRDISEASVFDSYVLPKLYVKLHYCVSCAIHSKVVRNRSREARKDRTPPPRFRPAVSLGGDLGSPEGFWGVCGVPRGVWGVPGVFKRNLEGFRGLPGGF</sequence>
<protein>
    <recommendedName>
        <fullName evidence="4">40S ribosomal protein S26</fullName>
    </recommendedName>
</protein>
<dbReference type="Pfam" id="PF01283">
    <property type="entry name" value="Ribosomal_S26e"/>
    <property type="match status" value="1"/>
</dbReference>
<dbReference type="InterPro" id="IPR038551">
    <property type="entry name" value="Ribosomal_eS26_sf"/>
</dbReference>
<proteinExistence type="inferred from homology"/>